<sequence>MKYIIILLLLLIVVYGFWVEPNMVKISNIEIASSKFDENINNFTVVQISDLHIKEYGIKEQFVVKSLLTTKPDMVVFTGDFIDNKNNLGALNEFLKAFRENYEGDSFAVLGNWDYNTEPNEVIKLLDDYGIKVLKNENIYYEYGNNKFYIIGVDDPITGHDDLDAALFRVNPDLFNLLIVHAPDIVNKFQNGTKFDLILTGHTHGGQIGIPFIARKLAPTSTGYIRGLYTTEFGPIYVNRGLGTSIIPIRLFCPPELTVIKLKKQD</sequence>
<dbReference type="InterPro" id="IPR051158">
    <property type="entry name" value="Metallophosphoesterase_sf"/>
</dbReference>
<dbReference type="PANTHER" id="PTHR31302:SF31">
    <property type="entry name" value="PHOSPHODIESTERASE YAEI"/>
    <property type="match status" value="1"/>
</dbReference>
<dbReference type="GO" id="GO:0046872">
    <property type="term" value="F:metal ion binding"/>
    <property type="evidence" value="ECO:0007669"/>
    <property type="project" value="UniProtKB-KW"/>
</dbReference>
<dbReference type="Pfam" id="PF00149">
    <property type="entry name" value="Metallophos"/>
    <property type="match status" value="1"/>
</dbReference>
<evidence type="ECO:0000256" key="1">
    <source>
        <dbReference type="ARBA" id="ARBA00022723"/>
    </source>
</evidence>
<organism evidence="4">
    <name type="scientific">Caldisericum exile</name>
    <dbReference type="NCBI Taxonomy" id="693075"/>
    <lineage>
        <taxon>Bacteria</taxon>
        <taxon>Pseudomonadati</taxon>
        <taxon>Caldisericota/Cryosericota group</taxon>
        <taxon>Caldisericota</taxon>
        <taxon>Caldisericia</taxon>
        <taxon>Caldisericales</taxon>
        <taxon>Caldisericaceae</taxon>
        <taxon>Caldisericum</taxon>
    </lineage>
</organism>
<dbReference type="CDD" id="cd07385">
    <property type="entry name" value="MPP_YkuE_C"/>
    <property type="match status" value="1"/>
</dbReference>
<dbReference type="InterPro" id="IPR004843">
    <property type="entry name" value="Calcineurin-like_PHP"/>
</dbReference>
<proteinExistence type="predicted"/>
<accession>A0A7C4Y4K3</accession>
<feature type="domain" description="Calcineurin-like phosphoesterase" evidence="3">
    <location>
        <begin position="44"/>
        <end position="205"/>
    </location>
</feature>
<dbReference type="PANTHER" id="PTHR31302">
    <property type="entry name" value="TRANSMEMBRANE PROTEIN WITH METALLOPHOSPHOESTERASE DOMAIN-RELATED"/>
    <property type="match status" value="1"/>
</dbReference>
<comment type="caution">
    <text evidence="4">The sequence shown here is derived from an EMBL/GenBank/DDBJ whole genome shotgun (WGS) entry which is preliminary data.</text>
</comment>
<evidence type="ECO:0000313" key="4">
    <source>
        <dbReference type="EMBL" id="HGW60781.1"/>
    </source>
</evidence>
<protein>
    <submittedName>
        <fullName evidence="4">Metallophosphoesterase</fullName>
    </submittedName>
</protein>
<evidence type="ECO:0000256" key="2">
    <source>
        <dbReference type="ARBA" id="ARBA00022801"/>
    </source>
</evidence>
<dbReference type="EMBL" id="DTHV01000151">
    <property type="protein sequence ID" value="HGW60781.1"/>
    <property type="molecule type" value="Genomic_DNA"/>
</dbReference>
<dbReference type="InterPro" id="IPR029052">
    <property type="entry name" value="Metallo-depent_PP-like"/>
</dbReference>
<reference evidence="4" key="1">
    <citation type="journal article" date="2020" name="mSystems">
        <title>Genome- and Community-Level Interaction Insights into Carbon Utilization and Element Cycling Functions of Hydrothermarchaeota in Hydrothermal Sediment.</title>
        <authorList>
            <person name="Zhou Z."/>
            <person name="Liu Y."/>
            <person name="Xu W."/>
            <person name="Pan J."/>
            <person name="Luo Z.H."/>
            <person name="Li M."/>
        </authorList>
    </citation>
    <scope>NUCLEOTIDE SEQUENCE [LARGE SCALE GENOMIC DNA]</scope>
    <source>
        <strain evidence="4">SpSt-794</strain>
    </source>
</reference>
<keyword evidence="1" id="KW-0479">Metal-binding</keyword>
<dbReference type="AlphaFoldDB" id="A0A7C4Y4K3"/>
<name>A0A7C4Y4K3_9BACT</name>
<dbReference type="Gene3D" id="3.60.21.10">
    <property type="match status" value="1"/>
</dbReference>
<dbReference type="SUPFAM" id="SSF56300">
    <property type="entry name" value="Metallo-dependent phosphatases"/>
    <property type="match status" value="1"/>
</dbReference>
<evidence type="ECO:0000259" key="3">
    <source>
        <dbReference type="Pfam" id="PF00149"/>
    </source>
</evidence>
<gene>
    <name evidence="4" type="ORF">ENV82_05070</name>
</gene>
<keyword evidence="2" id="KW-0378">Hydrolase</keyword>
<dbReference type="GO" id="GO:0008758">
    <property type="term" value="F:UDP-2,3-diacylglucosamine hydrolase activity"/>
    <property type="evidence" value="ECO:0007669"/>
    <property type="project" value="TreeGrafter"/>
</dbReference>
<dbReference type="GO" id="GO:0009245">
    <property type="term" value="P:lipid A biosynthetic process"/>
    <property type="evidence" value="ECO:0007669"/>
    <property type="project" value="TreeGrafter"/>
</dbReference>
<dbReference type="GO" id="GO:0016020">
    <property type="term" value="C:membrane"/>
    <property type="evidence" value="ECO:0007669"/>
    <property type="project" value="GOC"/>
</dbReference>